<name>A0A2P6P3L0_ROSCH</name>
<dbReference type="AlphaFoldDB" id="A0A2P6P3L0"/>
<dbReference type="Gramene" id="PRQ16516">
    <property type="protein sequence ID" value="PRQ16516"/>
    <property type="gene ID" value="RchiOBHm_Chr7g0185101"/>
</dbReference>
<evidence type="ECO:0000313" key="3">
    <source>
        <dbReference type="Proteomes" id="UP000238479"/>
    </source>
</evidence>
<reference evidence="2 3" key="1">
    <citation type="journal article" date="2018" name="Nat. Genet.">
        <title>The Rosa genome provides new insights in the design of modern roses.</title>
        <authorList>
            <person name="Bendahmane M."/>
        </authorList>
    </citation>
    <scope>NUCLEOTIDE SEQUENCE [LARGE SCALE GENOMIC DNA]</scope>
    <source>
        <strain evidence="3">cv. Old Blush</strain>
    </source>
</reference>
<comment type="caution">
    <text evidence="2">The sequence shown here is derived from an EMBL/GenBank/DDBJ whole genome shotgun (WGS) entry which is preliminary data.</text>
</comment>
<dbReference type="Proteomes" id="UP000238479">
    <property type="component" value="Chromosome 7"/>
</dbReference>
<protein>
    <submittedName>
        <fullName evidence="2">Uncharacterized protein</fullName>
    </submittedName>
</protein>
<feature type="transmembrane region" description="Helical" evidence="1">
    <location>
        <begin position="27"/>
        <end position="48"/>
    </location>
</feature>
<proteinExistence type="predicted"/>
<accession>A0A2P6P3L0</accession>
<gene>
    <name evidence="2" type="ORF">RchiOBHm_Chr7g0185101</name>
</gene>
<evidence type="ECO:0000256" key="1">
    <source>
        <dbReference type="SAM" id="Phobius"/>
    </source>
</evidence>
<keyword evidence="1" id="KW-0472">Membrane</keyword>
<keyword evidence="3" id="KW-1185">Reference proteome</keyword>
<evidence type="ECO:0000313" key="2">
    <source>
        <dbReference type="EMBL" id="PRQ16516.1"/>
    </source>
</evidence>
<dbReference type="EMBL" id="PDCK01000045">
    <property type="protein sequence ID" value="PRQ16516.1"/>
    <property type="molecule type" value="Genomic_DNA"/>
</dbReference>
<organism evidence="2 3">
    <name type="scientific">Rosa chinensis</name>
    <name type="common">China rose</name>
    <dbReference type="NCBI Taxonomy" id="74649"/>
    <lineage>
        <taxon>Eukaryota</taxon>
        <taxon>Viridiplantae</taxon>
        <taxon>Streptophyta</taxon>
        <taxon>Embryophyta</taxon>
        <taxon>Tracheophyta</taxon>
        <taxon>Spermatophyta</taxon>
        <taxon>Magnoliopsida</taxon>
        <taxon>eudicotyledons</taxon>
        <taxon>Gunneridae</taxon>
        <taxon>Pentapetalae</taxon>
        <taxon>rosids</taxon>
        <taxon>fabids</taxon>
        <taxon>Rosales</taxon>
        <taxon>Rosaceae</taxon>
        <taxon>Rosoideae</taxon>
        <taxon>Rosoideae incertae sedis</taxon>
        <taxon>Rosa</taxon>
    </lineage>
</organism>
<keyword evidence="1" id="KW-0812">Transmembrane</keyword>
<keyword evidence="1" id="KW-1133">Transmembrane helix</keyword>
<sequence>MKDSRERGGLFTGKLSQMPLMWKRDLLYLYILWMINGLLLFFYIYSFYIDKAPMALILPE</sequence>